<keyword evidence="4" id="KW-0443">Lipid metabolism</keyword>
<dbReference type="GO" id="GO:0070292">
    <property type="term" value="P:N-acylphosphatidylethanolamine metabolic process"/>
    <property type="evidence" value="ECO:0007669"/>
    <property type="project" value="TreeGrafter"/>
</dbReference>
<dbReference type="GO" id="GO:0004623">
    <property type="term" value="F:phospholipase A2 activity"/>
    <property type="evidence" value="ECO:0007669"/>
    <property type="project" value="TreeGrafter"/>
</dbReference>
<keyword evidence="3" id="KW-0378">Hydrolase</keyword>
<evidence type="ECO:0000256" key="4">
    <source>
        <dbReference type="ARBA" id="ARBA00023098"/>
    </source>
</evidence>
<dbReference type="PANTHER" id="PTHR13943">
    <property type="entry name" value="HRAS-LIKE SUPPRESSOR - RELATED"/>
    <property type="match status" value="1"/>
</dbReference>
<sequence length="176" mass="19831">MAPTLFDDEVKPGDLIEIFRNSFQHWAIYIGGNEVVHLIPPNADNYSSPFANLAVCLDSTVAEVRRQKIWDVVKSDSYEVNNLMDDEYEPRDRRTIVREACRMVGEHLPYNVVNHNCEHFVTELRYGKSESRQVKTAAAVAGVAAVGVGVAAFAMLGAALFSSLKDEKRRRHYDDD</sequence>
<feature type="domain" description="LRAT" evidence="6">
    <location>
        <begin position="15"/>
        <end position="133"/>
    </location>
</feature>
<keyword evidence="5" id="KW-0812">Transmembrane</keyword>
<reference evidence="7 8" key="1">
    <citation type="submission" date="2024-01" db="EMBL/GenBank/DDBJ databases">
        <authorList>
            <person name="Alioto T."/>
            <person name="Alioto T."/>
            <person name="Gomez Garrido J."/>
        </authorList>
    </citation>
    <scope>NUCLEOTIDE SEQUENCE [LARGE SCALE GENOMIC DNA]</scope>
</reference>
<name>A0AAV1P2C2_SCOSC</name>
<evidence type="ECO:0000259" key="6">
    <source>
        <dbReference type="PROSITE" id="PS51934"/>
    </source>
</evidence>
<evidence type="ECO:0000256" key="5">
    <source>
        <dbReference type="SAM" id="Phobius"/>
    </source>
</evidence>
<dbReference type="EMBL" id="CAWUFR010000086">
    <property type="protein sequence ID" value="CAK6965683.1"/>
    <property type="molecule type" value="Genomic_DNA"/>
</dbReference>
<gene>
    <name evidence="7" type="ORF">FSCOSCO3_A013974</name>
</gene>
<comment type="caution">
    <text evidence="7">The sequence shown here is derived from an EMBL/GenBank/DDBJ whole genome shotgun (WGS) entry which is preliminary data.</text>
</comment>
<dbReference type="Pfam" id="PF04970">
    <property type="entry name" value="LRAT"/>
    <property type="match status" value="1"/>
</dbReference>
<organism evidence="7 8">
    <name type="scientific">Scomber scombrus</name>
    <name type="common">Atlantic mackerel</name>
    <name type="synonym">Scomber vernalis</name>
    <dbReference type="NCBI Taxonomy" id="13677"/>
    <lineage>
        <taxon>Eukaryota</taxon>
        <taxon>Metazoa</taxon>
        <taxon>Chordata</taxon>
        <taxon>Craniata</taxon>
        <taxon>Vertebrata</taxon>
        <taxon>Euteleostomi</taxon>
        <taxon>Actinopterygii</taxon>
        <taxon>Neopterygii</taxon>
        <taxon>Teleostei</taxon>
        <taxon>Neoteleostei</taxon>
        <taxon>Acanthomorphata</taxon>
        <taxon>Pelagiaria</taxon>
        <taxon>Scombriformes</taxon>
        <taxon>Scombridae</taxon>
        <taxon>Scomber</taxon>
    </lineage>
</organism>
<keyword evidence="5" id="KW-1133">Transmembrane helix</keyword>
<keyword evidence="2" id="KW-0808">Transferase</keyword>
<proteinExistence type="inferred from homology"/>
<evidence type="ECO:0000256" key="1">
    <source>
        <dbReference type="ARBA" id="ARBA00007824"/>
    </source>
</evidence>
<evidence type="ECO:0000313" key="7">
    <source>
        <dbReference type="EMBL" id="CAK6965683.1"/>
    </source>
</evidence>
<dbReference type="GO" id="GO:0016410">
    <property type="term" value="F:N-acyltransferase activity"/>
    <property type="evidence" value="ECO:0007669"/>
    <property type="project" value="TreeGrafter"/>
</dbReference>
<dbReference type="InterPro" id="IPR051496">
    <property type="entry name" value="H-rev107_PLA/AT"/>
</dbReference>
<dbReference type="PANTHER" id="PTHR13943:SF31">
    <property type="entry name" value="PHOSPHOLIPASE A AND ACYLTRANSFERASE 3"/>
    <property type="match status" value="1"/>
</dbReference>
<dbReference type="Gene3D" id="3.90.1720.10">
    <property type="entry name" value="endopeptidase domain like (from Nostoc punctiforme)"/>
    <property type="match status" value="1"/>
</dbReference>
<keyword evidence="5" id="KW-0472">Membrane</keyword>
<dbReference type="GO" id="GO:0008970">
    <property type="term" value="F:phospholipase A1 activity"/>
    <property type="evidence" value="ECO:0007669"/>
    <property type="project" value="TreeGrafter"/>
</dbReference>
<keyword evidence="7" id="KW-0012">Acyltransferase</keyword>
<evidence type="ECO:0000256" key="3">
    <source>
        <dbReference type="ARBA" id="ARBA00022801"/>
    </source>
</evidence>
<dbReference type="GO" id="GO:0005737">
    <property type="term" value="C:cytoplasm"/>
    <property type="evidence" value="ECO:0007669"/>
    <property type="project" value="TreeGrafter"/>
</dbReference>
<dbReference type="Proteomes" id="UP001314229">
    <property type="component" value="Unassembled WGS sequence"/>
</dbReference>
<feature type="transmembrane region" description="Helical" evidence="5">
    <location>
        <begin position="138"/>
        <end position="161"/>
    </location>
</feature>
<evidence type="ECO:0000256" key="2">
    <source>
        <dbReference type="ARBA" id="ARBA00022679"/>
    </source>
</evidence>
<comment type="similarity">
    <text evidence="1">Belongs to the H-rev107 family.</text>
</comment>
<accession>A0AAV1P2C2</accession>
<dbReference type="PROSITE" id="PS51934">
    <property type="entry name" value="LRAT"/>
    <property type="match status" value="1"/>
</dbReference>
<protein>
    <submittedName>
        <fullName evidence="7">Phospholipase A and acyltransferase 3-like</fullName>
    </submittedName>
</protein>
<keyword evidence="8" id="KW-1185">Reference proteome</keyword>
<evidence type="ECO:0000313" key="8">
    <source>
        <dbReference type="Proteomes" id="UP001314229"/>
    </source>
</evidence>
<dbReference type="InterPro" id="IPR007053">
    <property type="entry name" value="LRAT_dom"/>
</dbReference>
<dbReference type="AlphaFoldDB" id="A0AAV1P2C2"/>